<accession>A0A917K9N3</accession>
<dbReference type="AlphaFoldDB" id="A0A917K9N3"/>
<evidence type="ECO:0000259" key="4">
    <source>
        <dbReference type="SMART" id="SM00047"/>
    </source>
</evidence>
<gene>
    <name evidence="5" type="ORF">GCM10010885_10180</name>
</gene>
<sequence length="1103" mass="114459">MKRIHQALWFGAFSTAMVMPGGSVWAAQLPILHPGAQGPYVVWLQQTLAQAGYKPGPADGVYGAQTTQAVKAFQRDHGLTPDGIVGQLTWQALEALDPSHPPPKLGTTSAGATGRTAPDAVAKRKSAPTPRIQNPRRTQVYVIGKLVAAPMAFTANNTTYMPIWYIMQALKQLGITSHWDGHTWALTVPGAKDPGDPIGQGGQAIAINGHVVARVDSIPAPDPDTGRPTAFLPIWYVQQALAHAGVLYQWNGQQWKMAPQNLYLAYAPNGKLLGRFTDLTKAKQALATVPGGRVTDGLGRVLYTQPQPQYTVYDAGGRAAGTYPAAAAAVSALAGTPGGYVLDDQGNLIALKPQSGACFVYDGQGRLLGVFAPLAKAERALADYPGGTVRDAKGVTLYTQPANGAYTVVDVAGSALGTYDTLADAEAAALAQWAQAEPDSGAAFAVQDPAGSVVFSVPVAPGQAQGSGTQGSGQAQGSGTQAGAQSQGTPSASGQAQAPAGGPAGAPSTQQPGAQTAPAGSQPGTAPGSPAAQPTGSTSKPQAGSPPATQPGSAPAAGGTAPQAQSGNANPPSGAATGGGQPGQANPGNGITYTAYATAGQPLGTFTDLATAEAAVARVPQGTVVDSQGNILYVQPLPPLYRAQTADGQVVGLFADLALAKAALAQSPGGTVSDPAGKVVYTQPQPNPNPSPGPSPSPQPATDFTNVDLRFPAPANITPQLIDQFLTAHNSPLAGLGQVFVWAQKMYGVNANYLVSHAILETGWGKSKICIQKNNLYGYGAFDSNPGVDAGVFPSQEYAVRFQAWVVRQSYLTPGASLYVAPTLKGMNVNYASDQQWANSIGSLMNQLAQAAGDSVKSYRAYVPGQSAPTPPSTQEPVFLMNGARAVVVANPWYKDLPYYPDMGTGMRQMFTRVLSYGDRGSDVATLQSALNQQLNAGLTVDGIFGPKTQAAVKQMQQKLGLRVTGQCDFTLWSKLVPAPKTTIPANTQVTVDKMQQGMAAGLVTEWYHIPQYGWVDSQFVHFSNVYRLTVPDPLSPADVNVPIYDPAHPSVVMATLRSGDYVVSKQSQPANGVYTILFADQQSGKMLTGILHASDATLTQVQ</sequence>
<feature type="region of interest" description="Disordered" evidence="2">
    <location>
        <begin position="669"/>
        <end position="705"/>
    </location>
</feature>
<dbReference type="Gene3D" id="1.10.530.10">
    <property type="match status" value="1"/>
</dbReference>
<feature type="compositionally biased region" description="Low complexity" evidence="2">
    <location>
        <begin position="106"/>
        <end position="117"/>
    </location>
</feature>
<dbReference type="Pfam" id="PF01832">
    <property type="entry name" value="Glucosaminidase"/>
    <property type="match status" value="1"/>
</dbReference>
<dbReference type="InterPro" id="IPR051056">
    <property type="entry name" value="Glycosyl_Hydrolase_73"/>
</dbReference>
<feature type="domain" description="Mannosyl-glycoprotein endo-beta-N-acetylglucosamidase-like" evidence="4">
    <location>
        <begin position="725"/>
        <end position="860"/>
    </location>
</feature>
<dbReference type="RefSeq" id="WP_188881546.1">
    <property type="nucleotide sequence ID" value="NZ_BMOY01000011.1"/>
</dbReference>
<reference evidence="5" key="2">
    <citation type="submission" date="2020-09" db="EMBL/GenBank/DDBJ databases">
        <authorList>
            <person name="Sun Q."/>
            <person name="Ohkuma M."/>
        </authorList>
    </citation>
    <scope>NUCLEOTIDE SEQUENCE</scope>
    <source>
        <strain evidence="5">JCM 18487</strain>
    </source>
</reference>
<feature type="compositionally biased region" description="Low complexity" evidence="2">
    <location>
        <begin position="543"/>
        <end position="567"/>
    </location>
</feature>
<evidence type="ECO:0000256" key="3">
    <source>
        <dbReference type="SAM" id="SignalP"/>
    </source>
</evidence>
<dbReference type="InterPro" id="IPR002477">
    <property type="entry name" value="Peptidoglycan-bd-like"/>
</dbReference>
<reference evidence="5" key="1">
    <citation type="journal article" date="2014" name="Int. J. Syst. Evol. Microbiol.">
        <title>Complete genome sequence of Corynebacterium casei LMG S-19264T (=DSM 44701T), isolated from a smear-ripened cheese.</title>
        <authorList>
            <consortium name="US DOE Joint Genome Institute (JGI-PGF)"/>
            <person name="Walter F."/>
            <person name="Albersmeier A."/>
            <person name="Kalinowski J."/>
            <person name="Ruckert C."/>
        </authorList>
    </citation>
    <scope>NUCLEOTIDE SEQUENCE</scope>
    <source>
        <strain evidence="5">JCM 18487</strain>
    </source>
</reference>
<comment type="caution">
    <text evidence="5">The sequence shown here is derived from an EMBL/GenBank/DDBJ whole genome shotgun (WGS) entry which is preliminary data.</text>
</comment>
<keyword evidence="3" id="KW-0732">Signal</keyword>
<dbReference type="SUPFAM" id="SSF47090">
    <property type="entry name" value="PGBD-like"/>
    <property type="match status" value="2"/>
</dbReference>
<dbReference type="EMBL" id="BMOY01000011">
    <property type="protein sequence ID" value="GGJ02859.1"/>
    <property type="molecule type" value="Genomic_DNA"/>
</dbReference>
<dbReference type="InterPro" id="IPR036366">
    <property type="entry name" value="PGBDSf"/>
</dbReference>
<keyword evidence="1" id="KW-0378">Hydrolase</keyword>
<dbReference type="Pfam" id="PF01471">
    <property type="entry name" value="PG_binding_1"/>
    <property type="match status" value="2"/>
</dbReference>
<protein>
    <recommendedName>
        <fullName evidence="4">Mannosyl-glycoprotein endo-beta-N-acetylglucosamidase-like domain-containing protein</fullName>
    </recommendedName>
</protein>
<dbReference type="Proteomes" id="UP000637695">
    <property type="component" value="Unassembled WGS sequence"/>
</dbReference>
<dbReference type="Gene3D" id="1.10.101.10">
    <property type="entry name" value="PGBD-like superfamily/PGBD"/>
    <property type="match status" value="2"/>
</dbReference>
<feature type="chain" id="PRO_5037046324" description="Mannosyl-glycoprotein endo-beta-N-acetylglucosamidase-like domain-containing protein" evidence="3">
    <location>
        <begin position="27"/>
        <end position="1103"/>
    </location>
</feature>
<proteinExistence type="predicted"/>
<dbReference type="PANTHER" id="PTHR33308:SF9">
    <property type="entry name" value="PEPTIDOGLYCAN HYDROLASE FLGJ"/>
    <property type="match status" value="1"/>
</dbReference>
<feature type="compositionally biased region" description="Low complexity" evidence="2">
    <location>
        <begin position="477"/>
        <end position="515"/>
    </location>
</feature>
<dbReference type="SMART" id="SM00047">
    <property type="entry name" value="LYZ2"/>
    <property type="match status" value="1"/>
</dbReference>
<evidence type="ECO:0000256" key="1">
    <source>
        <dbReference type="ARBA" id="ARBA00022801"/>
    </source>
</evidence>
<dbReference type="InterPro" id="IPR036365">
    <property type="entry name" value="PGBD-like_sf"/>
</dbReference>
<feature type="compositionally biased region" description="Pro residues" evidence="2">
    <location>
        <begin position="685"/>
        <end position="699"/>
    </location>
</feature>
<evidence type="ECO:0000313" key="5">
    <source>
        <dbReference type="EMBL" id="GGJ02859.1"/>
    </source>
</evidence>
<organism evidence="5 6">
    <name type="scientific">Alicyclobacillus cellulosilyticus</name>
    <dbReference type="NCBI Taxonomy" id="1003997"/>
    <lineage>
        <taxon>Bacteria</taxon>
        <taxon>Bacillati</taxon>
        <taxon>Bacillota</taxon>
        <taxon>Bacilli</taxon>
        <taxon>Bacillales</taxon>
        <taxon>Alicyclobacillaceae</taxon>
        <taxon>Alicyclobacillus</taxon>
    </lineage>
</organism>
<dbReference type="InterPro" id="IPR002901">
    <property type="entry name" value="MGlyc_endo_b_GlcNAc-like_dom"/>
</dbReference>
<feature type="region of interest" description="Disordered" evidence="2">
    <location>
        <begin position="98"/>
        <end position="131"/>
    </location>
</feature>
<keyword evidence="6" id="KW-1185">Reference proteome</keyword>
<name>A0A917K9N3_9BACL</name>
<feature type="region of interest" description="Disordered" evidence="2">
    <location>
        <begin position="462"/>
        <end position="587"/>
    </location>
</feature>
<evidence type="ECO:0000256" key="2">
    <source>
        <dbReference type="SAM" id="MobiDB-lite"/>
    </source>
</evidence>
<dbReference type="PANTHER" id="PTHR33308">
    <property type="entry name" value="PEPTIDOGLYCAN HYDROLASE FLGJ"/>
    <property type="match status" value="1"/>
</dbReference>
<evidence type="ECO:0000313" key="6">
    <source>
        <dbReference type="Proteomes" id="UP000637695"/>
    </source>
</evidence>
<dbReference type="GO" id="GO:0004040">
    <property type="term" value="F:amidase activity"/>
    <property type="evidence" value="ECO:0007669"/>
    <property type="project" value="InterPro"/>
</dbReference>
<feature type="signal peptide" evidence="3">
    <location>
        <begin position="1"/>
        <end position="26"/>
    </location>
</feature>
<feature type="compositionally biased region" description="Polar residues" evidence="2">
    <location>
        <begin position="532"/>
        <end position="542"/>
    </location>
</feature>